<dbReference type="PANTHER" id="PTHR33787">
    <property type="match status" value="1"/>
</dbReference>
<dbReference type="PANTHER" id="PTHR33787:SF4">
    <property type="entry name" value="YCF20-LIKE PROTEIN"/>
    <property type="match status" value="1"/>
</dbReference>
<sequence length="66" mass="7365">MLKFQYIIKVVFINFIAILLGFFLAINLSTILGQSGDWGVLSAGLITAVLETISKILYKTKKKLVF</sequence>
<gene>
    <name evidence="3" type="primary">ycf20</name>
    <name evidence="3" type="ORF">CcuCCAP97952_p137</name>
</gene>
<protein>
    <submittedName>
        <fullName evidence="3">Ycf20 protein</fullName>
    </submittedName>
</protein>
<dbReference type="EMBL" id="LC484192">
    <property type="protein sequence ID" value="BBK20404.1"/>
    <property type="molecule type" value="Genomic_DNA"/>
</dbReference>
<dbReference type="AlphaFoldDB" id="A0A679CB32"/>
<organism evidence="3">
    <name type="scientific">Cryptomonas curvata</name>
    <dbReference type="NCBI Taxonomy" id="233186"/>
    <lineage>
        <taxon>Eukaryota</taxon>
        <taxon>Cryptophyceae</taxon>
        <taxon>Cryptomonadales</taxon>
        <taxon>Cryptomonadaceae</taxon>
        <taxon>Cryptomonas</taxon>
    </lineage>
</organism>
<keyword evidence="2" id="KW-1133">Transmembrane helix</keyword>
<accession>A0A679CB32</accession>
<evidence type="ECO:0000313" key="3">
    <source>
        <dbReference type="EMBL" id="BBK20404.1"/>
    </source>
</evidence>
<reference evidence="3" key="1">
    <citation type="journal article" date="2020" name="Genome Biol. Evol.">
        <title>Comparative plastid genomics of Cryptomonas species reveals fine-scale genomic responses to loss of photosynthesis.</title>
        <authorList>
            <person name="Tanifuji G."/>
            <person name="Kamikawa R."/>
            <person name="Moore C.E."/>
            <person name="Mills T."/>
            <person name="Onodera N.T."/>
            <person name="Kashiyama Y."/>
            <person name="Archibald J.M."/>
            <person name="Inagaki Y."/>
            <person name="Hashimoto T."/>
        </authorList>
    </citation>
    <scope>NUCLEOTIDE SEQUENCE</scope>
    <source>
        <strain evidence="3">CCAP979/52</strain>
    </source>
</reference>
<feature type="transmembrane region" description="Helical" evidence="2">
    <location>
        <begin position="12"/>
        <end position="32"/>
    </location>
</feature>
<keyword evidence="2" id="KW-0812">Transmembrane</keyword>
<proteinExistence type="inferred from homology"/>
<dbReference type="InterPro" id="IPR007572">
    <property type="entry name" value="Uncharacterised_Ycf20"/>
</dbReference>
<name>A0A679CB32_9CRYP</name>
<evidence type="ECO:0000256" key="2">
    <source>
        <dbReference type="SAM" id="Phobius"/>
    </source>
</evidence>
<keyword evidence="2" id="KW-0472">Membrane</keyword>
<geneLocation type="plastid" evidence="3"/>
<keyword evidence="3" id="KW-0934">Plastid</keyword>
<evidence type="ECO:0000256" key="1">
    <source>
        <dbReference type="ARBA" id="ARBA00009846"/>
    </source>
</evidence>
<feature type="transmembrane region" description="Helical" evidence="2">
    <location>
        <begin position="38"/>
        <end position="58"/>
    </location>
</feature>
<comment type="similarity">
    <text evidence="1">Belongs to the ycf20 family.</text>
</comment>